<dbReference type="Pfam" id="PF00842">
    <property type="entry name" value="Ala_racemase_C"/>
    <property type="match status" value="1"/>
</dbReference>
<dbReference type="HAMAP" id="MF_01201">
    <property type="entry name" value="Ala_racemase"/>
    <property type="match status" value="1"/>
</dbReference>
<name>A0A926I9E6_9FIRM</name>
<feature type="binding site" evidence="4 6">
    <location>
        <position position="139"/>
    </location>
    <ligand>
        <name>substrate</name>
    </ligand>
</feature>
<feature type="domain" description="Alanine racemase C-terminal" evidence="7">
    <location>
        <begin position="250"/>
        <end position="378"/>
    </location>
</feature>
<evidence type="ECO:0000256" key="1">
    <source>
        <dbReference type="ARBA" id="ARBA00001933"/>
    </source>
</evidence>
<feature type="binding site" evidence="4 6">
    <location>
        <position position="319"/>
    </location>
    <ligand>
        <name>substrate</name>
    </ligand>
</feature>
<comment type="pathway">
    <text evidence="4">Amino-acid biosynthesis; D-alanine biosynthesis; D-alanine from L-alanine: step 1/1.</text>
</comment>
<reference evidence="8" key="1">
    <citation type="submission" date="2020-08" db="EMBL/GenBank/DDBJ databases">
        <title>Genome public.</title>
        <authorList>
            <person name="Liu C."/>
            <person name="Sun Q."/>
        </authorList>
    </citation>
    <scope>NUCLEOTIDE SEQUENCE</scope>
    <source>
        <strain evidence="8">NSJ-24</strain>
    </source>
</reference>
<evidence type="ECO:0000256" key="6">
    <source>
        <dbReference type="PIRSR" id="PIRSR600821-52"/>
    </source>
</evidence>
<dbReference type="GO" id="GO:0005829">
    <property type="term" value="C:cytosol"/>
    <property type="evidence" value="ECO:0007669"/>
    <property type="project" value="TreeGrafter"/>
</dbReference>
<dbReference type="EC" id="5.1.1.1" evidence="4"/>
<dbReference type="InterPro" id="IPR001608">
    <property type="entry name" value="Ala_racemase_N"/>
</dbReference>
<dbReference type="SUPFAM" id="SSF51419">
    <property type="entry name" value="PLP-binding barrel"/>
    <property type="match status" value="1"/>
</dbReference>
<dbReference type="SUPFAM" id="SSF50621">
    <property type="entry name" value="Alanine racemase C-terminal domain-like"/>
    <property type="match status" value="1"/>
</dbReference>
<keyword evidence="3 4" id="KW-0413">Isomerase</keyword>
<dbReference type="InterPro" id="IPR029066">
    <property type="entry name" value="PLP-binding_barrel"/>
</dbReference>
<dbReference type="NCBIfam" id="TIGR00492">
    <property type="entry name" value="alr"/>
    <property type="match status" value="1"/>
</dbReference>
<evidence type="ECO:0000256" key="2">
    <source>
        <dbReference type="ARBA" id="ARBA00022898"/>
    </source>
</evidence>
<dbReference type="InterPro" id="IPR009006">
    <property type="entry name" value="Ala_racemase/Decarboxylase_C"/>
</dbReference>
<dbReference type="InterPro" id="IPR020622">
    <property type="entry name" value="Ala_racemase_pyridoxalP-BS"/>
</dbReference>
<proteinExistence type="inferred from homology"/>
<feature type="active site" description="Proton acceptor; specific for D-alanine" evidence="4">
    <location>
        <position position="40"/>
    </location>
</feature>
<dbReference type="GO" id="GO:0008784">
    <property type="term" value="F:alanine racemase activity"/>
    <property type="evidence" value="ECO:0007669"/>
    <property type="project" value="UniProtKB-UniRule"/>
</dbReference>
<comment type="function">
    <text evidence="4">Catalyzes the interconversion of L-alanine and D-alanine. May also act on other amino acids.</text>
</comment>
<dbReference type="GO" id="GO:0030170">
    <property type="term" value="F:pyridoxal phosphate binding"/>
    <property type="evidence" value="ECO:0007669"/>
    <property type="project" value="UniProtKB-UniRule"/>
</dbReference>
<protein>
    <recommendedName>
        <fullName evidence="4">Alanine racemase</fullName>
        <ecNumber evidence="4">5.1.1.1</ecNumber>
    </recommendedName>
</protein>
<keyword evidence="9" id="KW-1185">Reference proteome</keyword>
<comment type="catalytic activity">
    <reaction evidence="4">
        <text>L-alanine = D-alanine</text>
        <dbReference type="Rhea" id="RHEA:20249"/>
        <dbReference type="ChEBI" id="CHEBI:57416"/>
        <dbReference type="ChEBI" id="CHEBI:57972"/>
        <dbReference type="EC" id="5.1.1.1"/>
    </reaction>
</comment>
<dbReference type="PANTHER" id="PTHR30511">
    <property type="entry name" value="ALANINE RACEMASE"/>
    <property type="match status" value="1"/>
</dbReference>
<dbReference type="Pfam" id="PF01168">
    <property type="entry name" value="Ala_racemase_N"/>
    <property type="match status" value="1"/>
</dbReference>
<comment type="caution">
    <text evidence="8">The sequence shown here is derived from an EMBL/GenBank/DDBJ whole genome shotgun (WGS) entry which is preliminary data.</text>
</comment>
<keyword evidence="2 4" id="KW-0663">Pyridoxal phosphate</keyword>
<dbReference type="EMBL" id="JACRTA010000001">
    <property type="protein sequence ID" value="MBC8567947.1"/>
    <property type="molecule type" value="Genomic_DNA"/>
</dbReference>
<evidence type="ECO:0000313" key="9">
    <source>
        <dbReference type="Proteomes" id="UP000610862"/>
    </source>
</evidence>
<evidence type="ECO:0000256" key="3">
    <source>
        <dbReference type="ARBA" id="ARBA00023235"/>
    </source>
</evidence>
<dbReference type="SMART" id="SM01005">
    <property type="entry name" value="Ala_racemase_C"/>
    <property type="match status" value="1"/>
</dbReference>
<evidence type="ECO:0000256" key="5">
    <source>
        <dbReference type="PIRSR" id="PIRSR600821-50"/>
    </source>
</evidence>
<dbReference type="RefSeq" id="WP_187525041.1">
    <property type="nucleotide sequence ID" value="NZ_JACRTA010000001.1"/>
</dbReference>
<evidence type="ECO:0000259" key="7">
    <source>
        <dbReference type="SMART" id="SM01005"/>
    </source>
</evidence>
<dbReference type="Gene3D" id="3.20.20.10">
    <property type="entry name" value="Alanine racemase"/>
    <property type="match status" value="1"/>
</dbReference>
<dbReference type="GO" id="GO:0030632">
    <property type="term" value="P:D-alanine biosynthetic process"/>
    <property type="evidence" value="ECO:0007669"/>
    <property type="project" value="UniProtKB-UniRule"/>
</dbReference>
<dbReference type="InterPro" id="IPR000821">
    <property type="entry name" value="Ala_racemase"/>
</dbReference>
<dbReference type="Proteomes" id="UP000610862">
    <property type="component" value="Unassembled WGS sequence"/>
</dbReference>
<dbReference type="FunFam" id="3.20.20.10:FF:000002">
    <property type="entry name" value="Alanine racemase"/>
    <property type="match status" value="1"/>
</dbReference>
<comment type="cofactor">
    <cofactor evidence="1 4 5">
        <name>pyridoxal 5'-phosphate</name>
        <dbReference type="ChEBI" id="CHEBI:597326"/>
    </cofactor>
</comment>
<accession>A0A926I9E6</accession>
<organism evidence="8 9">
    <name type="scientific">Lentihominibacter hominis</name>
    <dbReference type="NCBI Taxonomy" id="2763645"/>
    <lineage>
        <taxon>Bacteria</taxon>
        <taxon>Bacillati</taxon>
        <taxon>Bacillota</taxon>
        <taxon>Clostridia</taxon>
        <taxon>Peptostreptococcales</taxon>
        <taxon>Anaerovoracaceae</taxon>
        <taxon>Lentihominibacter</taxon>
    </lineage>
</organism>
<dbReference type="PANTHER" id="PTHR30511:SF0">
    <property type="entry name" value="ALANINE RACEMASE, CATABOLIC-RELATED"/>
    <property type="match status" value="1"/>
</dbReference>
<dbReference type="GO" id="GO:0009252">
    <property type="term" value="P:peptidoglycan biosynthetic process"/>
    <property type="evidence" value="ECO:0007669"/>
    <property type="project" value="TreeGrafter"/>
</dbReference>
<comment type="similarity">
    <text evidence="4">Belongs to the alanine racemase family.</text>
</comment>
<dbReference type="InterPro" id="IPR011079">
    <property type="entry name" value="Ala_racemase_C"/>
</dbReference>
<dbReference type="AlphaFoldDB" id="A0A926I9E6"/>
<evidence type="ECO:0000313" key="8">
    <source>
        <dbReference type="EMBL" id="MBC8567947.1"/>
    </source>
</evidence>
<feature type="active site" description="Proton acceptor; specific for L-alanine" evidence="4">
    <location>
        <position position="271"/>
    </location>
</feature>
<dbReference type="Gene3D" id="2.40.37.10">
    <property type="entry name" value="Lyase, Ornithine Decarboxylase, Chain A, domain 1"/>
    <property type="match status" value="1"/>
</dbReference>
<feature type="modified residue" description="N6-(pyridoxal phosphate)lysine" evidence="4 5">
    <location>
        <position position="40"/>
    </location>
</feature>
<dbReference type="PRINTS" id="PR00992">
    <property type="entry name" value="ALARACEMASE"/>
</dbReference>
<dbReference type="CDD" id="cd00430">
    <property type="entry name" value="PLPDE_III_AR"/>
    <property type="match status" value="1"/>
</dbReference>
<gene>
    <name evidence="8" type="primary">alr</name>
    <name evidence="8" type="ORF">H8692_04090</name>
</gene>
<dbReference type="PROSITE" id="PS00395">
    <property type="entry name" value="ALANINE_RACEMASE"/>
    <property type="match status" value="1"/>
</dbReference>
<evidence type="ECO:0000256" key="4">
    <source>
        <dbReference type="HAMAP-Rule" id="MF_01201"/>
    </source>
</evidence>
<sequence>MYKEALRAAWAEINITNLDFNIKQIKEKVGTGKKITGIIKADAYGHGAVKVATVLRANGIDSFGVATLSEAIRLRKAGFILEEIILLGLTPEPYTDTIIEYRLTPVVCDFKSAEAISKAAQKANIIINGYIAIDTGMGRIGYDIENSASVDDIKMIQNLPGFKINGLFSHFATADSADKTYSVVQEQRFMVFYKKLVNANINIPCRTIANSAAIMELSSTHYEMVRPGIILYGCYPSNEVDKSQLKLRPVMSVKANIIQLKKVPAGNSISYGRKFTTRQDSLIATIPLGYSDGFPRPYSSKGKVIVNGVFAPIAGNICMDQCMIDVTHVPYARLGDEVTIMGKDGIYEILADDIAKSTETINYEILCAFGQRLPKVYVY</sequence>